<name>A0A4S8LU81_DENBC</name>
<organism evidence="1 2">
    <name type="scientific">Dendrothele bispora (strain CBS 962.96)</name>
    <dbReference type="NCBI Taxonomy" id="1314807"/>
    <lineage>
        <taxon>Eukaryota</taxon>
        <taxon>Fungi</taxon>
        <taxon>Dikarya</taxon>
        <taxon>Basidiomycota</taxon>
        <taxon>Agaricomycotina</taxon>
        <taxon>Agaricomycetes</taxon>
        <taxon>Agaricomycetidae</taxon>
        <taxon>Agaricales</taxon>
        <taxon>Agaricales incertae sedis</taxon>
        <taxon>Dendrothele</taxon>
    </lineage>
</organism>
<keyword evidence="2" id="KW-1185">Reference proteome</keyword>
<sequence length="303" mass="34404">MGFRHREFCTSTFQQFPWAQITTLKLSTLRVSDLWKFLGRCAHLSELTVHNIRRQELARRQSYLDLMNRTNFFTFLGLASIDIRFEDSKDLAHALTIIFSKMTAPALKHLTLSSFPSRTLPRGCPRPTWPLDVFSNFAARSADRGSGLFTLSSLHIKAFPITVFDLLSVLNRLPCLIELEITEPNDRSSRLEERSFRVSDEFLYGLCIGTTSTGPRLGEEPCAPRLLHFCMKLTPRCKPEFRTETLNEMVRSRWIPDPACASAMGVVCLRSIKVVGDERTGAHVLGYESLRELESSGLQVEIS</sequence>
<evidence type="ECO:0000313" key="2">
    <source>
        <dbReference type="Proteomes" id="UP000297245"/>
    </source>
</evidence>
<evidence type="ECO:0008006" key="3">
    <source>
        <dbReference type="Google" id="ProtNLM"/>
    </source>
</evidence>
<dbReference type="AlphaFoldDB" id="A0A4S8LU81"/>
<accession>A0A4S8LU81</accession>
<gene>
    <name evidence="1" type="ORF">K435DRAFT_780083</name>
</gene>
<dbReference type="Proteomes" id="UP000297245">
    <property type="component" value="Unassembled WGS sequence"/>
</dbReference>
<proteinExistence type="predicted"/>
<evidence type="ECO:0000313" key="1">
    <source>
        <dbReference type="EMBL" id="THU92861.1"/>
    </source>
</evidence>
<reference evidence="1 2" key="1">
    <citation type="journal article" date="2019" name="Nat. Ecol. Evol.">
        <title>Megaphylogeny resolves global patterns of mushroom evolution.</title>
        <authorList>
            <person name="Varga T."/>
            <person name="Krizsan K."/>
            <person name="Foldi C."/>
            <person name="Dima B."/>
            <person name="Sanchez-Garcia M."/>
            <person name="Sanchez-Ramirez S."/>
            <person name="Szollosi G.J."/>
            <person name="Szarkandi J.G."/>
            <person name="Papp V."/>
            <person name="Albert L."/>
            <person name="Andreopoulos W."/>
            <person name="Angelini C."/>
            <person name="Antonin V."/>
            <person name="Barry K.W."/>
            <person name="Bougher N.L."/>
            <person name="Buchanan P."/>
            <person name="Buyck B."/>
            <person name="Bense V."/>
            <person name="Catcheside P."/>
            <person name="Chovatia M."/>
            <person name="Cooper J."/>
            <person name="Damon W."/>
            <person name="Desjardin D."/>
            <person name="Finy P."/>
            <person name="Geml J."/>
            <person name="Haridas S."/>
            <person name="Hughes K."/>
            <person name="Justo A."/>
            <person name="Karasinski D."/>
            <person name="Kautmanova I."/>
            <person name="Kiss B."/>
            <person name="Kocsube S."/>
            <person name="Kotiranta H."/>
            <person name="LaButti K.M."/>
            <person name="Lechner B.E."/>
            <person name="Liimatainen K."/>
            <person name="Lipzen A."/>
            <person name="Lukacs Z."/>
            <person name="Mihaltcheva S."/>
            <person name="Morgado L.N."/>
            <person name="Niskanen T."/>
            <person name="Noordeloos M.E."/>
            <person name="Ohm R.A."/>
            <person name="Ortiz-Santana B."/>
            <person name="Ovrebo C."/>
            <person name="Racz N."/>
            <person name="Riley R."/>
            <person name="Savchenko A."/>
            <person name="Shiryaev A."/>
            <person name="Soop K."/>
            <person name="Spirin V."/>
            <person name="Szebenyi C."/>
            <person name="Tomsovsky M."/>
            <person name="Tulloss R.E."/>
            <person name="Uehling J."/>
            <person name="Grigoriev I.V."/>
            <person name="Vagvolgyi C."/>
            <person name="Papp T."/>
            <person name="Martin F.M."/>
            <person name="Miettinen O."/>
            <person name="Hibbett D.S."/>
            <person name="Nagy L.G."/>
        </authorList>
    </citation>
    <scope>NUCLEOTIDE SEQUENCE [LARGE SCALE GENOMIC DNA]</scope>
    <source>
        <strain evidence="1 2">CBS 962.96</strain>
    </source>
</reference>
<dbReference type="EMBL" id="ML179265">
    <property type="protein sequence ID" value="THU92861.1"/>
    <property type="molecule type" value="Genomic_DNA"/>
</dbReference>
<dbReference type="SUPFAM" id="SSF52047">
    <property type="entry name" value="RNI-like"/>
    <property type="match status" value="1"/>
</dbReference>
<protein>
    <recommendedName>
        <fullName evidence="3">F-box domain-containing protein</fullName>
    </recommendedName>
</protein>